<name>A0A1X7BW47_9RHOB</name>
<accession>A0A1X7BW47</accession>
<evidence type="ECO:0000256" key="2">
    <source>
        <dbReference type="ARBA" id="ARBA00022692"/>
    </source>
</evidence>
<comment type="subcellular location">
    <subcellularLocation>
        <location evidence="1">Membrane</location>
        <topology evidence="1">Single-pass membrane protein</topology>
    </subcellularLocation>
</comment>
<dbReference type="PANTHER" id="PTHR21461:SF69">
    <property type="entry name" value="GLYCOSYLTRANSFERASE FAMILY 92 PROTEIN"/>
    <property type="match status" value="1"/>
</dbReference>
<dbReference type="InterPro" id="IPR029063">
    <property type="entry name" value="SAM-dependent_MTases_sf"/>
</dbReference>
<keyword evidence="2" id="KW-0812">Transmembrane</keyword>
<dbReference type="Pfam" id="PF13704">
    <property type="entry name" value="Glyco_tranf_2_4"/>
    <property type="match status" value="1"/>
</dbReference>
<dbReference type="SUPFAM" id="SSF53335">
    <property type="entry name" value="S-adenosyl-L-methionine-dependent methyltransferases"/>
    <property type="match status" value="1"/>
</dbReference>
<keyword evidence="3" id="KW-0472">Membrane</keyword>
<dbReference type="GO" id="GO:0016020">
    <property type="term" value="C:membrane"/>
    <property type="evidence" value="ECO:0007669"/>
    <property type="project" value="UniProtKB-SubCell"/>
</dbReference>
<dbReference type="Proteomes" id="UP000193224">
    <property type="component" value="Unassembled WGS sequence"/>
</dbReference>
<protein>
    <recommendedName>
        <fullName evidence="6">Glycosyl transferase family 2</fullName>
    </recommendedName>
</protein>
<dbReference type="PANTHER" id="PTHR21461">
    <property type="entry name" value="GLYCOSYLTRANSFERASE FAMILY 92 PROTEIN"/>
    <property type="match status" value="1"/>
</dbReference>
<dbReference type="AlphaFoldDB" id="A0A1X7BW47"/>
<keyword evidence="5" id="KW-1185">Reference proteome</keyword>
<reference evidence="4 5" key="1">
    <citation type="submission" date="2017-03" db="EMBL/GenBank/DDBJ databases">
        <authorList>
            <person name="Afonso C.L."/>
            <person name="Miller P.J."/>
            <person name="Scott M.A."/>
            <person name="Spackman E."/>
            <person name="Goraichik I."/>
            <person name="Dimitrov K.M."/>
            <person name="Suarez D.L."/>
            <person name="Swayne D.E."/>
        </authorList>
    </citation>
    <scope>NUCLEOTIDE SEQUENCE [LARGE SCALE GENOMIC DNA]</scope>
    <source>
        <strain evidence="4 5">CECT 7745</strain>
    </source>
</reference>
<gene>
    <name evidence="4" type="ORF">ROA7745_03703</name>
</gene>
<evidence type="ECO:0000256" key="3">
    <source>
        <dbReference type="ARBA" id="ARBA00022989"/>
    </source>
</evidence>
<dbReference type="GO" id="GO:0005737">
    <property type="term" value="C:cytoplasm"/>
    <property type="evidence" value="ECO:0007669"/>
    <property type="project" value="TreeGrafter"/>
</dbReference>
<dbReference type="RefSeq" id="WP_176237744.1">
    <property type="nucleotide sequence ID" value="NZ_FWXB01000017.1"/>
</dbReference>
<sequence length="543" mass="61752">MVLDPDSVTKNKKKPEQKNPVVAGKKLIVSTMKDEGPYLLEWIAYHRAIGFTDFLIYTNDCSDGTDLLLDRLQQNKIVTHVRNKVLKRGPHKSALKYAKVHETYKSAEWVYVCDVDEFLNVQIGDGRVDDLISYYSDADVIPVTWRLFSNNGHSSLFPGKCIQAFTDAEPAAAGKGAKGRFVKSLFKPNSKIKRIGLHAPVFEDGEEDDIVWRASWLQEDPKSDPRRPTDNFGYDIAQINHYAVRSIDAFLIKRKRGRANHVNETIGKEYWARWCQGGEIDTSIQRHVDAMNSEYQELVKDPVVAHLQEGACAFQEQQLGSLLELDEFKALKQELVGVSPALKQKVAVTPETEALRVKAPKRHKNRIRMLEHMPKNGRCAEIGVWNGGFSGVILEVTQPSELTLIDPWELLSGQDEGEWTHKKHQNHEFMRGMFENVFANYAHLPNISISKGFSAEVLESFPDNYFDWLYIDGNHLYEFVLKDVEVAFRKVRAGGIIAGDDYFWEKDGRKHVKEAVLDAMKAHGMDDPPPRIGQQFMITVPDL</sequence>
<dbReference type="GO" id="GO:0016757">
    <property type="term" value="F:glycosyltransferase activity"/>
    <property type="evidence" value="ECO:0007669"/>
    <property type="project" value="TreeGrafter"/>
</dbReference>
<proteinExistence type="predicted"/>
<dbReference type="Gene3D" id="3.40.50.150">
    <property type="entry name" value="Vaccinia Virus protein VP39"/>
    <property type="match status" value="1"/>
</dbReference>
<evidence type="ECO:0000256" key="1">
    <source>
        <dbReference type="ARBA" id="ARBA00004167"/>
    </source>
</evidence>
<evidence type="ECO:0000313" key="4">
    <source>
        <dbReference type="EMBL" id="SMC13843.1"/>
    </source>
</evidence>
<keyword evidence="3" id="KW-1133">Transmembrane helix</keyword>
<dbReference type="EMBL" id="FWXB01000017">
    <property type="protein sequence ID" value="SMC13843.1"/>
    <property type="molecule type" value="Genomic_DNA"/>
</dbReference>
<organism evidence="4 5">
    <name type="scientific">Roseovarius aestuarii</name>
    <dbReference type="NCBI Taxonomy" id="475083"/>
    <lineage>
        <taxon>Bacteria</taxon>
        <taxon>Pseudomonadati</taxon>
        <taxon>Pseudomonadota</taxon>
        <taxon>Alphaproteobacteria</taxon>
        <taxon>Rhodobacterales</taxon>
        <taxon>Roseobacteraceae</taxon>
        <taxon>Roseovarius</taxon>
    </lineage>
</organism>
<dbReference type="Pfam" id="PF13578">
    <property type="entry name" value="Methyltransf_24"/>
    <property type="match status" value="1"/>
</dbReference>
<evidence type="ECO:0000313" key="5">
    <source>
        <dbReference type="Proteomes" id="UP000193224"/>
    </source>
</evidence>
<evidence type="ECO:0008006" key="6">
    <source>
        <dbReference type="Google" id="ProtNLM"/>
    </source>
</evidence>